<dbReference type="EMBL" id="DS989869">
    <property type="protein sequence ID" value="EDX71833.1"/>
    <property type="molecule type" value="Genomic_DNA"/>
</dbReference>
<dbReference type="HOGENOM" id="CLU_2823686_0_0_3"/>
<dbReference type="RefSeq" id="WP_006105281.1">
    <property type="nucleotide sequence ID" value="NZ_DS989869.1"/>
</dbReference>
<keyword evidence="3" id="KW-1185">Reference proteome</keyword>
<organism evidence="2 3">
    <name type="scientific">Coleofasciculus chthonoplastes PCC 7420</name>
    <dbReference type="NCBI Taxonomy" id="118168"/>
    <lineage>
        <taxon>Bacteria</taxon>
        <taxon>Bacillati</taxon>
        <taxon>Cyanobacteriota</taxon>
        <taxon>Cyanophyceae</taxon>
        <taxon>Coleofasciculales</taxon>
        <taxon>Coleofasciculaceae</taxon>
        <taxon>Coleofasciculus</taxon>
    </lineage>
</organism>
<sequence>MSSDPNNTSPEQEKALEQTPTVDPKDLAMKPGYIADRDAEETVDNPAVTPQMPNDPSDDRGDLRRD</sequence>
<accession>B4W1Y2</accession>
<evidence type="ECO:0000313" key="2">
    <source>
        <dbReference type="EMBL" id="EDX71833.1"/>
    </source>
</evidence>
<feature type="region of interest" description="Disordered" evidence="1">
    <location>
        <begin position="1"/>
        <end position="66"/>
    </location>
</feature>
<evidence type="ECO:0000313" key="3">
    <source>
        <dbReference type="Proteomes" id="UP000003835"/>
    </source>
</evidence>
<feature type="compositionally biased region" description="Basic and acidic residues" evidence="1">
    <location>
        <begin position="57"/>
        <end position="66"/>
    </location>
</feature>
<dbReference type="Proteomes" id="UP000003835">
    <property type="component" value="Unassembled WGS sequence"/>
</dbReference>
<feature type="compositionally biased region" description="Polar residues" evidence="1">
    <location>
        <begin position="1"/>
        <end position="10"/>
    </location>
</feature>
<evidence type="ECO:0000256" key="1">
    <source>
        <dbReference type="SAM" id="MobiDB-lite"/>
    </source>
</evidence>
<proteinExistence type="predicted"/>
<dbReference type="OrthoDB" id="532100at2"/>
<gene>
    <name evidence="2" type="ORF">MC7420_6919</name>
</gene>
<name>B4W1Y2_9CYAN</name>
<protein>
    <submittedName>
        <fullName evidence="2">Uncharacterized protein</fullName>
    </submittedName>
</protein>
<reference evidence="2 3" key="1">
    <citation type="submission" date="2008-07" db="EMBL/GenBank/DDBJ databases">
        <authorList>
            <person name="Tandeau de Marsac N."/>
            <person name="Ferriera S."/>
            <person name="Johnson J."/>
            <person name="Kravitz S."/>
            <person name="Beeson K."/>
            <person name="Sutton G."/>
            <person name="Rogers Y.-H."/>
            <person name="Friedman R."/>
            <person name="Frazier M."/>
            <person name="Venter J.C."/>
        </authorList>
    </citation>
    <scope>NUCLEOTIDE SEQUENCE [LARGE SCALE GENOMIC DNA]</scope>
    <source>
        <strain evidence="2 3">PCC 7420</strain>
    </source>
</reference>
<dbReference type="AlphaFoldDB" id="B4W1Y2"/>